<dbReference type="PROSITE" id="PS51257">
    <property type="entry name" value="PROKAR_LIPOPROTEIN"/>
    <property type="match status" value="1"/>
</dbReference>
<dbReference type="OrthoDB" id="4854850at2"/>
<dbReference type="AlphaFoldDB" id="A0A3D9UWU5"/>
<evidence type="ECO:0000256" key="2">
    <source>
        <dbReference type="SAM" id="SignalP"/>
    </source>
</evidence>
<gene>
    <name evidence="3" type="ORF">DFJ65_2107</name>
</gene>
<comment type="caution">
    <text evidence="3">The sequence shown here is derived from an EMBL/GenBank/DDBJ whole genome shotgun (WGS) entry which is preliminary data.</text>
</comment>
<keyword evidence="4" id="KW-1185">Reference proteome</keyword>
<feature type="signal peptide" evidence="2">
    <location>
        <begin position="1"/>
        <end position="24"/>
    </location>
</feature>
<keyword evidence="2" id="KW-0732">Signal</keyword>
<feature type="region of interest" description="Disordered" evidence="1">
    <location>
        <begin position="22"/>
        <end position="83"/>
    </location>
</feature>
<evidence type="ECO:0000256" key="1">
    <source>
        <dbReference type="SAM" id="MobiDB-lite"/>
    </source>
</evidence>
<dbReference type="EMBL" id="QTUA01000001">
    <property type="protein sequence ID" value="REF31065.1"/>
    <property type="molecule type" value="Genomic_DNA"/>
</dbReference>
<dbReference type="Proteomes" id="UP000256253">
    <property type="component" value="Unassembled WGS sequence"/>
</dbReference>
<evidence type="ECO:0000313" key="4">
    <source>
        <dbReference type="Proteomes" id="UP000256253"/>
    </source>
</evidence>
<accession>A0A3D9UWU5</accession>
<organism evidence="3 4">
    <name type="scientific">Calidifontibacter indicus</name>
    <dbReference type="NCBI Taxonomy" id="419650"/>
    <lineage>
        <taxon>Bacteria</taxon>
        <taxon>Bacillati</taxon>
        <taxon>Actinomycetota</taxon>
        <taxon>Actinomycetes</taxon>
        <taxon>Micrococcales</taxon>
        <taxon>Dermacoccaceae</taxon>
        <taxon>Calidifontibacter</taxon>
    </lineage>
</organism>
<sequence>MRSRIFSGAALLCVALSGCGTEQAAGPTGATPTVTPTTASPTTTQPTSEHPSPTSVPLDADSPARPVCPSTIGTSPTLVPAKPTIGGTTDALVPDQVPSYAVVCSYPAGSNTEQTPTASSYRLQSSVQVKSGLEAIPDDLGHLMAGSGKNRPCTAMGGAQTQTLLGLQYARGVVWVANLAEPNNCSASSNGVFTTPTSLGREFTDAARTGVWKLTTPTNPCAGGSPGRAGADKQLAPGDPTGLVVCVESKAKPVPVDLQHRLQAAFGKLVTAPSQMYAQCSGAGKTAYLVFDYAVGPRVWIQVAPRCTPQVLSDGLQADSAGEVVQLLEQGGYLS</sequence>
<dbReference type="RefSeq" id="WP_147301373.1">
    <property type="nucleotide sequence ID" value="NZ_QTUA01000001.1"/>
</dbReference>
<evidence type="ECO:0000313" key="3">
    <source>
        <dbReference type="EMBL" id="REF31065.1"/>
    </source>
</evidence>
<name>A0A3D9UWU5_9MICO</name>
<proteinExistence type="predicted"/>
<feature type="compositionally biased region" description="Low complexity" evidence="1">
    <location>
        <begin position="22"/>
        <end position="49"/>
    </location>
</feature>
<protein>
    <submittedName>
        <fullName evidence="3">Uncharacterized protein</fullName>
    </submittedName>
</protein>
<feature type="chain" id="PRO_5017651128" evidence="2">
    <location>
        <begin position="25"/>
        <end position="335"/>
    </location>
</feature>
<reference evidence="3 4" key="1">
    <citation type="submission" date="2018-08" db="EMBL/GenBank/DDBJ databases">
        <title>Sequencing the genomes of 1000 actinobacteria strains.</title>
        <authorList>
            <person name="Klenk H.-P."/>
        </authorList>
    </citation>
    <scope>NUCLEOTIDE SEQUENCE [LARGE SCALE GENOMIC DNA]</scope>
    <source>
        <strain evidence="3 4">DSM 22967</strain>
    </source>
</reference>